<dbReference type="Gene3D" id="2.30.38.10">
    <property type="entry name" value="Luciferase, Domain 3"/>
    <property type="match status" value="3"/>
</dbReference>
<dbReference type="NCBIfam" id="TIGR01733">
    <property type="entry name" value="AA-adenyl-dom"/>
    <property type="match status" value="5"/>
</dbReference>
<dbReference type="InterPro" id="IPR010060">
    <property type="entry name" value="NRPS_synth"/>
</dbReference>
<dbReference type="GO" id="GO:0031177">
    <property type="term" value="F:phosphopantetheine binding"/>
    <property type="evidence" value="ECO:0007669"/>
    <property type="project" value="InterPro"/>
</dbReference>
<dbReference type="InterPro" id="IPR045851">
    <property type="entry name" value="AMP-bd_C_sf"/>
</dbReference>
<keyword evidence="2" id="KW-0596">Phosphopantetheine</keyword>
<dbReference type="PROSITE" id="PS00455">
    <property type="entry name" value="AMP_BINDING"/>
    <property type="match status" value="5"/>
</dbReference>
<dbReference type="InterPro" id="IPR042099">
    <property type="entry name" value="ANL_N_sf"/>
</dbReference>
<dbReference type="Gene3D" id="3.40.50.980">
    <property type="match status" value="6"/>
</dbReference>
<dbReference type="GO" id="GO:0043041">
    <property type="term" value="P:amino acid activation for nonribosomal peptide biosynthetic process"/>
    <property type="evidence" value="ECO:0007669"/>
    <property type="project" value="TreeGrafter"/>
</dbReference>
<dbReference type="CDD" id="cd05930">
    <property type="entry name" value="A_NRPS"/>
    <property type="match status" value="4"/>
</dbReference>
<reference evidence="7 8" key="1">
    <citation type="submission" date="2017-10" db="EMBL/GenBank/DDBJ databases">
        <title>The draft genome sequence of Williamsia sp. BULT 1.1 isolated from the semi-arid grassland soils from South Africa.</title>
        <authorList>
            <person name="Kabwe M.H."/>
            <person name="Govender N."/>
            <person name="Mutseka Lunga P."/>
            <person name="Vikram S."/>
            <person name="Makhalanyane T.P."/>
        </authorList>
    </citation>
    <scope>NUCLEOTIDE SEQUENCE [LARGE SCALE GENOMIC DNA]</scope>
    <source>
        <strain evidence="7 8">BULT 1.1</strain>
    </source>
</reference>
<keyword evidence="5" id="KW-0045">Antibiotic biosynthesis</keyword>
<keyword evidence="4" id="KW-0677">Repeat</keyword>
<dbReference type="Pfam" id="PF00501">
    <property type="entry name" value="AMP-binding"/>
    <property type="match status" value="5"/>
</dbReference>
<dbReference type="Proteomes" id="UP000225108">
    <property type="component" value="Unassembled WGS sequence"/>
</dbReference>
<dbReference type="PROSITE" id="PS50075">
    <property type="entry name" value="CARRIER"/>
    <property type="match status" value="5"/>
</dbReference>
<dbReference type="SUPFAM" id="SSF56801">
    <property type="entry name" value="Acetyl-CoA synthetase-like"/>
    <property type="match status" value="5"/>
</dbReference>
<dbReference type="InterPro" id="IPR006162">
    <property type="entry name" value="Ppantetheine_attach_site"/>
</dbReference>
<dbReference type="Gene3D" id="3.30.559.30">
    <property type="entry name" value="Nonribosomal peptide synthetase, condensation domain"/>
    <property type="match status" value="7"/>
</dbReference>
<feature type="domain" description="Carrier" evidence="6">
    <location>
        <begin position="1026"/>
        <end position="1103"/>
    </location>
</feature>
<dbReference type="InterPro" id="IPR023213">
    <property type="entry name" value="CAT-like_dom_sf"/>
</dbReference>
<evidence type="ECO:0000313" key="8">
    <source>
        <dbReference type="Proteomes" id="UP000225108"/>
    </source>
</evidence>
<dbReference type="SUPFAM" id="SSF52777">
    <property type="entry name" value="CoA-dependent acyltransferases"/>
    <property type="match status" value="14"/>
</dbReference>
<dbReference type="Gene3D" id="3.40.50.1820">
    <property type="entry name" value="alpha/beta hydrolase"/>
    <property type="match status" value="1"/>
</dbReference>
<dbReference type="InterPro" id="IPR001031">
    <property type="entry name" value="Thioesterase"/>
</dbReference>
<dbReference type="NCBIfam" id="TIGR01720">
    <property type="entry name" value="NRPS-para261"/>
    <property type="match status" value="1"/>
</dbReference>
<sequence length="7027" mass="754628">MRSWHWEMIRRNRFRARPINCRVARHDRRPARSASARECGLAMGRGMRLSGAQWGVWFAQELAPRSPVFSIGQLLWLPAGCDGEILARAVGIAVHDADVLWCRFDTGPQGPLQSRKVPAAPPSIAVRNHVGTADSLRAQARTRMSEALPLAEGPLFAATVWSLDDGQTVWEFKAHHILLDAYGLSLLTRRVAQVYTALSQGVAVPESTFGTVAEMITAEDEYERSDVAARDGEYWSAFAESLGDSAASLVPASPSASMPIGVSVSIDREVIERVDELARSVGATWGEAMIALWAWYDSHRSGSTKATIGIPMMARRGVGLRTPMMQVNVLPVSLEIDPHGNVGEWITRAAAALGGVRRHQRYRGERLAQVSDGVKPALSQINLHVFDYHADFAGTVAVTEELGTGPADDLNLFVYNDKVKGFALELKADPTRYDESELRVHLRRIECAVRRLSSLSADDRLRALVPADPVDTELLSEWVSGQPEVSREVTIDELLQTAARVHPERVAVAVDDRHLTYAEFDSRVNRIARHLLSLGVRTGDRIAVMAARDEWLPVMLAAVMRAGAVYVPVDPDYPDDRIEFLLQDAAPSAVLTNCGDALDIGRFAEVVGTPIIDVADPAVVRDLDTVSPQPVGDADRTRRLLPTDAAYLIYTSGTTGRPKGVMVSHANVIALFDATTHFDFRADDVWILLHSYAFDFSVWEQWVPLTTGAALVVVGQDVLRDPVLIGDAIRTHRVTVLNQTPSAFYALIDTEQHRTDDPDLALRTVIFGGEALNTARLAPWLDRHPTTPTLINMYGITETTVHVTHTVVPPRGDVAGPSVIGRALPGLRADVLTPHLQTTPFGVVGELYVAGPQVGLGYRGRPSLTATRFVADPNGSGTRMYRTGDLARWNATGELEYLGRIDDQVEIRGFRIEPGEVAAAVQSHPDVTAAAVVAVDRGAESSGAANPHAAAGTILAAYYCAAVESDSEGQPLDAALRVWAETALPAHMVPSVFVRVDALPMTANGKLDRRALPAIDLGARSGQGRELSTAAEHIIAAVFLDVLGLDPATQLSADDDFFALGGDSIVSIGVVSRARRAGLVTTAKMVFEQRTVAAIAASAVPAVDGREVFGRDQAAGGGHGGLAPLMPIVHRLIDVPGFDSFAQTFVFVTPEDLTWERLRDALDRVVGRHGALRSRVAGSGEARQLEVGAVAADAADRLDRDERFDGQLTRWSTETWQQHLREVATDLAGALDPAAGVVWRARWITDSARATGRLVMVIHHLVVDGVSWRILADDLAAASSSDVRTPDAGLSSAGTGLVAWAQALTSQAAAGAFDHQRPLWLAMAGQTEAALGHRHLDPQRDTCAHVRRVSVMIPALTASAVLTDVPRIAAGTVDDVLLGALSSALSQLFTDRDEMSHDGMVIGLEGHGREEGVVDGADLSATVGWFTSWYPVRLPLPRSELGRSEADGLHGKRALDAVLTVKETLSSIPDKGIGYGVLRHLATGPATGLAALDHPQIAFNYLGQFRGAGVGGDGELPWQSAPETAGLGLHAADEMPAPAVVDITARAVVSGSGVELHADFAYVESVIDEAAVRALADRWTAALAVLAEYATSPQAVVAHSPSDFPLVDVSTDDISTWERDHGELLGVHPLTPAQRGVLFHSALNTSGGVDLYTAQHVRDVAGPVQQDRLRAAWRAVLTRYPQLTMAVRTAHDGTPVAVIPATVDEPLTVIDLRASADPEHDAATFIDDDRARGFDVEHGSPIRLTLMLTADAAGVLVLTSHHAVLDGWSTPLLVQELLRAYQAPETVASQVDDTFFRFVRRMAESDAQHAIDVWQGPLSAVTEPTLVAGGWQPDDTSFPDTAETVLSAPVTAELANLAKRRSITLNTVVQAAWALTLQIHTRSATTVFGSVVSGRSVDVDGIDTAIGMFVNTIPTVVTVSPDMTIDAVLDTVHAFNVAVLEGHQVSLTDIHRLSAMPALFDTLVVMENYVNDDTVLSELQCATGLSLKLRQWRDSTNYPLTLRIVPAAELSVELSYHPAGVDAEAARRILDSFTRVLEAFGAGTDTQIARLNTVGASDASVINQVSAGPALQVPPDTTVDSLLVASAQSHHHRTAVVHRGVEMTYAQFDAQVNRLARYMLVSGVQVGDRVALIGGRDEWLPICVAAIIRAGAVYVPVDPEHPRRRRDHILAECTPTAILSTVAPEFLGPDFPGAEDDLFGDGRLVNLRDELTLTMIAAVSGEPIRESERNRPLLAGDLVYVIYTSGTTGAPKGVEVSHRSLVNRLSWGAHLIGDCDDVVGVAKSGLGFIDALTEMLHIVVVGGRLIVATADEAKDPAQLSELCARAGVTDVVMVPSLARSMAASGASPGGVRRLTVSGERLDVPTVEQLTSAWPDAAVTNFYGSTEVTGDVTTHLLSPDGDGSVPIGLPVANSAVLLLDPMLRPTPIGVVGELYVSGAQVARGYRGRAGMTASRFVADPAGSGERIYRTGDLARWTTTGVLEYSGRADDQVKIRGQRVEPGEVAAVVGSHPHISSAAVVAVEHPVSGTILVAYYTEPGAETSDAHAVGSVADGFDDELRDWAASRLPAHMVPSAFVRLDELPVTVNGKLDRSALPAIDLGTGGGRGRPLSTETEHTVAVLVADVLGLGEVQLSAEDDFFVLGGHSLLATRLIALLNARCDRALTLRSVFDHPTIAGLAGAVDAAAGGPGDSSALPRPVAVNRPEHIPASSGQQALWAIEGLSEESGRYVVPVKWYVEGHFDQAAWERALEVVVCRHESLRTRLVEAGEHGLVQIVEPADSVGRWLTTDHLHLDGSDVGTDWDTVENWVQSPISLDTDMPIRSLVATRDNGGHILAVAIHHAFVDEWSMSTVASELWAAYGALRENREPALPPVVSQYADFAVWQQQLVDTVAFERGTQYWADTLAGAPELSTLPPDRPRPATPTFQGGHTGLVVDSATTAALQQLSADTDSSMFVVVHAAVALTLHRLGADSDMVLSSPTAGRPDAAVMSTVGYFINTVAVRHRLHPMWTPREFLSATRETVLGALDHQLIPFDRVVAASGVGRVPGVNPLCQVLLNIVTEHEQIRDDTLQPAGLSHFERVGGVLKTVKADLELEFQVLNGVLTGGVSYAAELYTPASIDRFVDVFTAVLDVMVHAPDKPLSAVEFGPVPLQDAGRSENLAAEHPTVDAMLQAAASERPSEPALVFGEQTYTSAQFDQRVNRLARHLIRSGVEVGDRVAVLIHRRPELPLAMAAVVRAGAAFVPIDPAYPLERIRFLIDDSGAAVLITAGRDDDGSMYGRTNTFDLADPSVASRIDAMDPAPVDDDERSRRLHADDSVYVVYTSGTTGRPKGVDITHRAFGELIRRRQELCELAPGDAVMARTAIGFDPAAAELFWPLAFGGVVHYLDDTQFADPVYIAELLNNNHFAWIDFTPSLMEEVLRQGTLTELAPNVLSLGGEAVPLSLARDLHTRFGVRAWNIYGPAEATIEVVLGQYDPGADHSDGTLPIGRPLTNTAAVVLDSWLRRVPAGVVGELYVSGVQLARGYHRRAGLTAGSFVADPRGSGGRMYRTGDLARWNADGLLEYLGRVDDQVKIRGQRVEPGEVAAVVGSHHWVGSAAVVPVEHPVAGVTLAGYVTVLGDGAHLSDDLFAEHLREWVGARLPSHMVPSVFMRLDVLPTTANGKVDRRSLPAVDVGVPSGRGRELETDTERVVATTVAGVLGVDADVVLAAGDDFFALGGHSLTATRLVALLNDRCGSDLTLRSVFDHPTIAELSAAVDAAMKPAAPAAHPQPGKIERPAHIPASYGQQALWAIGQATGPSSQYVIGDALQVDPGLDAETLRRAVVSVVRRHEALRTHFDWRAGDLVQVIRDARDADGVPYDVVDVAEADVARTAGERLGRPRDGSEEWLVEFVHLRSAGRQWLLVAGHHIVFDETSFDVFLSDLDLALRAESGDDPARQQLADGQGRLRQFADWAIQERSVHDSAAGGRSALIERITMRLADHVVYPYLPYDHAGPGRPAASTAAEAECVVPKQLVEQVQQFAARSRVTPLMLLNAALSAALASHGAANRSVFGTPATLRQGPDAEQSIGYYLNTVPVPVSTEPSASFSDNVAESRRLLLESLDARDVPFEFVASSPSLRVSAESTSPVFQVLTAYRAAVPDESHRYLSRAIDVLDAGRSESVAKFDLTVAIIDNDGAWTLWFSYASALFEPATIENLMATTAFLLIAGSQSPTATVQQLFSEYIAPERSRPGGMPTGDPEAEAVLSESVRLPASRFSVSDVREAALRVLGWGLTGSGVVQMPLVVDRDGPRPAATTPLIVCSTSDGVHADDFEIRVPGDGRFDLESVGVIKTLLFAVIQAPDADRLQIDLPPTDQIDAERDAAGDRVDDHSDRWLAFADDVDIADPITLAVDDRDRRIGRRVVNVDAATGPVALADLRASVVSSTVQALTLIDVLTPADLGSEGVIIDIEEPSREGMRQYIIGRARRTFPVLVRWASETGDLADETRDALAMTAAEAEGYVILRDHSPATIGVFDDLPEAQILIRLHHAGSSVAPGITASPGDHSLVLDVVVAGTESSGVAVAVDVVTTLPIDAVGLAERVAAALAATGSVVGLLTSPDPWADGVVYEQIAAPQLVEVGANLTEELSATFGQVAEILPVSPLQEGLLFHLLTAEAADSTDVYSSQFVIDFAGAVDPDRFHAAVTALLYRYPNLRAGFHVHGESTFQIVQSKVEVPWTWYRQADTARLGRDSILQDERRRPFAADAPPLMRFALLQNDSESWTLSVVFEHLLMDGWSSGLMLEALFTLYNEIDVAADVVPDRITPAEPSFRDYLQWLQTRDTPTGYAVWARELGGIESPTLIRPGVTEPARASHARDHEMDLDETLSASIRAVAADAGVTVATLLYTAWGVLLSKLVGQNDVVFGTVASGRSPDLQDSDQIIGLLFNTVPVRTTVRPGNSVREHLRAQQHRQLETIEHPYVQLSQLHSAVGVDQLFDTLFVMQNHQWIDTDAQWSQIGPGGSVSVDDVSLQDATHYPVSIACHPGRTIHLRCAYRSDLLTADEVATLMARFVRVVRGFVNDVDAPMARISVLSEDEAVAGVTAGLVRQDIPTESIASLLARQVQAHPDRTALVSGRTRLTFEEMSAHVRTLAAELVRRGIGSEDRVALYLERDHNMAIAMFAVFEIGAAYVPIDPELPAARVGYILDDSESSIVCTSAMLASSLPETAPELLLVGETLSGADTPVLETGKRAVDPAGLAYIIYTSGSTGTPKGVAVPYGGLINMFYNHVERIFRPATEGRGGAPMKIAHTTSFSFDASWEQLFWLLDGHSVYVISESMRKDPAALLSYYAQNRIDGFDVTPSYGELLVESGLFTHTEPGYDGISFFSLGGEAVPETLWMTLRARPGLWSYNLYGPTEYTINALGANLADSDRPNVGRPIFNTMALLLDRSLNPVLDGVAGELYLSGAGMGRGYQGRPDLTAASFIAHPWRSGERMYRTGDLMRRQPDGSLEYLGRSDDQIKIRGFRIEPAEIASALVDRDDVSRATVVVRKSSSGKALHAYVVAAGEAKIEVSDLRDHLAARLPDYMVPSAIGVVENIPLTVNGKVDVRALPEIELAEEVAREPRSELEKTIAAAVADTLGISQVSIDAEFFNMGGHSLLAMRLAGRLSNTLGQPISVRAIFDHPTVAEMAAAIDGHDSPGDVEKAPGLPRIGEIERPDQIPASYGQQALWVIDEMAGAGSTYTVTILWHVSGRLEPVPWAAALRDLVVRHEPLRTRLSEADDGSIVQVITSPDSVERWMQIDHVDAVGCSDDETVALIEQWGSRPLSVAADSTLRGVIMRRGDDQFVVGMALHHAFVDEGSIGSVSGDLWNAYCARRSGQAPVFEPLAVQFADYAVWQRSLFDQGRFDESVRYWNDQLAGAPELSTLPPDHSRPSSQSFKGIDLEISLDDGLVSRVRETAARLDVSMFMTLHAAVAVAMNRLGSGTDLVLGSPTGGRSEETVANTVGYLVNTVPIRHRLLPQDTFRTVLQRTRNDVLTAFEHQRVPFDQIVAAGNGAHVAGANPLVQVLVSYVAQSGGSHERDLLAKAGLGLLDPLGGSLGVVKADLDVFFVDDGERIDANLAYAVDLYEESTIRRFIEMLVQVLEVVAEDLDTSLAAAQLLPVDVDITRSAQAPGATTVHETITVDGLLRGAAAEFASSVAVVHGAIEWSFAELEGRVNRLARHLIGAGVHVGDHVAVVAQRDEWLPVMMAAVLRAGGVYLPIDPSYPEERITYLLEDSSPTVLVTNSPDWNGSAGTGDIPVIDVLAIGSSAEESDAPITDDDRSRPLFADDAAYLIYTSGTTGQPKGVVVSHRALANRLQWGRRRYPLTGPILVKTPIGFDVSLPELLSPLVEGHAVVVLAAGDHRDPWKIVDAVTRHDIERVNFVPSMADILVENVDADAGARVAEVLLAGEALRWSLADSVESSLGANVLNIYGPTESGEVMYFDCGAVPGEQREGFVPIGWPVANCAVLVLDPWLRQVPAGAVGELYLSGAQLAHGYHDRFGLTASRFIADPTGVGGRLYRTGDLVRTGDNGGLEYVGRVDDQVKIRGQRVEPGEVAAILDGHPRVSSAAVIAVDHPSSGKTLAAYYTTGEVADDPTAFDDDLRDWCGSRLPAHMVPTAFTMLAVLPVTANGKLDRSALPAVEVSGHGRDGRALSPGTERAVGELVAQVLGLGDVELSADDNFFDLGGHSFTAVRLASRIAAEFGVKVGVRNIFESPVVSTMANLIDRSTDHSDTDHLRDSVLLRLSPTAEAEYTEHLFCAYPASGSAVMYDRLVAHVPDGVAVYGLQNVSLFESEMDMGDLDATARWYFDLIDRVADGGDIHLLGWSYGAHLAFALAKLIEKQSDSRLVSLTLLDSGPTPEPGYITGAMSLQESIDDFCYAFSIDHPGGFSTVDELVDHAVDVAPLWPGIEKSDVRGMLKSGATATEHLARPTQGQVHADALLLQAGVDGNLDTINWRHHIVGKVEYSSTIKGHREMLDDDVVADWGDRLRRFISDSRS</sequence>
<dbReference type="FunFam" id="1.10.1200.10:FF:000005">
    <property type="entry name" value="Nonribosomal peptide synthetase 1"/>
    <property type="match status" value="1"/>
</dbReference>
<dbReference type="Pfam" id="PF00975">
    <property type="entry name" value="Thioesterase"/>
    <property type="match status" value="1"/>
</dbReference>
<dbReference type="GO" id="GO:0044550">
    <property type="term" value="P:secondary metabolite biosynthetic process"/>
    <property type="evidence" value="ECO:0007669"/>
    <property type="project" value="TreeGrafter"/>
</dbReference>
<dbReference type="InterPro" id="IPR020845">
    <property type="entry name" value="AMP-binding_CS"/>
</dbReference>
<dbReference type="EMBL" id="PEBD01000010">
    <property type="protein sequence ID" value="PHV65053.1"/>
    <property type="molecule type" value="Genomic_DNA"/>
</dbReference>
<dbReference type="InterPro" id="IPR001242">
    <property type="entry name" value="Condensation_dom"/>
</dbReference>
<proteinExistence type="predicted"/>
<dbReference type="GO" id="GO:0005829">
    <property type="term" value="C:cytosol"/>
    <property type="evidence" value="ECO:0007669"/>
    <property type="project" value="TreeGrafter"/>
</dbReference>
<evidence type="ECO:0000256" key="5">
    <source>
        <dbReference type="ARBA" id="ARBA00023194"/>
    </source>
</evidence>
<dbReference type="GO" id="GO:0008610">
    <property type="term" value="P:lipid biosynthetic process"/>
    <property type="evidence" value="ECO:0007669"/>
    <property type="project" value="UniProtKB-ARBA"/>
</dbReference>
<dbReference type="CDD" id="cd19531">
    <property type="entry name" value="LCL_NRPS-like"/>
    <property type="match status" value="2"/>
</dbReference>
<dbReference type="PANTHER" id="PTHR45527:SF1">
    <property type="entry name" value="FATTY ACID SYNTHASE"/>
    <property type="match status" value="1"/>
</dbReference>
<feature type="domain" description="Carrier" evidence="6">
    <location>
        <begin position="3684"/>
        <end position="3762"/>
    </location>
</feature>
<dbReference type="InterPro" id="IPR029058">
    <property type="entry name" value="AB_hydrolase_fold"/>
</dbReference>
<feature type="domain" description="Carrier" evidence="6">
    <location>
        <begin position="5604"/>
        <end position="5679"/>
    </location>
</feature>
<dbReference type="InterPro" id="IPR025110">
    <property type="entry name" value="AMP-bd_C"/>
</dbReference>
<dbReference type="Gene3D" id="3.30.300.30">
    <property type="match status" value="5"/>
</dbReference>
<feature type="domain" description="Carrier" evidence="6">
    <location>
        <begin position="6683"/>
        <end position="6757"/>
    </location>
</feature>
<dbReference type="Gene3D" id="3.30.559.10">
    <property type="entry name" value="Chloramphenicol acetyltransferase-like domain"/>
    <property type="match status" value="7"/>
</dbReference>
<dbReference type="PANTHER" id="PTHR45527">
    <property type="entry name" value="NONRIBOSOMAL PEPTIDE SYNTHETASE"/>
    <property type="match status" value="1"/>
</dbReference>
<evidence type="ECO:0000256" key="2">
    <source>
        <dbReference type="ARBA" id="ARBA00022450"/>
    </source>
</evidence>
<dbReference type="Gene3D" id="1.10.1200.10">
    <property type="entry name" value="ACP-like"/>
    <property type="match status" value="4"/>
</dbReference>
<protein>
    <recommendedName>
        <fullName evidence="6">Carrier domain-containing protein</fullName>
    </recommendedName>
</protein>
<comment type="cofactor">
    <cofactor evidence="1">
        <name>pantetheine 4'-phosphate</name>
        <dbReference type="ChEBI" id="CHEBI:47942"/>
    </cofactor>
</comment>
<name>A0A2G3PH38_WILMA</name>
<dbReference type="SUPFAM" id="SSF53474">
    <property type="entry name" value="alpha/beta-Hydrolases"/>
    <property type="match status" value="1"/>
</dbReference>
<evidence type="ECO:0000256" key="1">
    <source>
        <dbReference type="ARBA" id="ARBA00001957"/>
    </source>
</evidence>
<feature type="domain" description="Carrier" evidence="6">
    <location>
        <begin position="2608"/>
        <end position="2685"/>
    </location>
</feature>
<comment type="caution">
    <text evidence="7">The sequence shown here is derived from an EMBL/GenBank/DDBJ whole genome shotgun (WGS) entry which is preliminary data.</text>
</comment>
<dbReference type="InterPro" id="IPR009081">
    <property type="entry name" value="PP-bd_ACP"/>
</dbReference>
<dbReference type="Gene3D" id="3.40.50.12780">
    <property type="entry name" value="N-terminal domain of ligase-like"/>
    <property type="match status" value="2"/>
</dbReference>
<accession>A0A2G3PH38</accession>
<dbReference type="InterPro" id="IPR000873">
    <property type="entry name" value="AMP-dep_synth/lig_dom"/>
</dbReference>
<dbReference type="FunFam" id="3.40.50.12780:FF:000012">
    <property type="entry name" value="Non-ribosomal peptide synthetase"/>
    <property type="match status" value="1"/>
</dbReference>
<dbReference type="FunFam" id="3.30.300.30:FF:000015">
    <property type="entry name" value="Nonribosomal peptide synthase SidD"/>
    <property type="match status" value="1"/>
</dbReference>
<keyword evidence="3" id="KW-0597">Phosphoprotein</keyword>
<gene>
    <name evidence="7" type="ORF">CSW57_14460</name>
</gene>
<dbReference type="SMART" id="SM00823">
    <property type="entry name" value="PKS_PP"/>
    <property type="match status" value="5"/>
</dbReference>
<dbReference type="GO" id="GO:0003824">
    <property type="term" value="F:catalytic activity"/>
    <property type="evidence" value="ECO:0007669"/>
    <property type="project" value="InterPro"/>
</dbReference>
<dbReference type="SUPFAM" id="SSF47336">
    <property type="entry name" value="ACP-like"/>
    <property type="match status" value="5"/>
</dbReference>
<dbReference type="Pfam" id="PF00550">
    <property type="entry name" value="PP-binding"/>
    <property type="match status" value="5"/>
</dbReference>
<dbReference type="InterPro" id="IPR020806">
    <property type="entry name" value="PKS_PP-bd"/>
</dbReference>
<dbReference type="GO" id="GO:0017000">
    <property type="term" value="P:antibiotic biosynthetic process"/>
    <property type="evidence" value="ECO:0007669"/>
    <property type="project" value="UniProtKB-KW"/>
</dbReference>
<dbReference type="PROSITE" id="PS00012">
    <property type="entry name" value="PHOSPHOPANTETHEINE"/>
    <property type="match status" value="2"/>
</dbReference>
<evidence type="ECO:0000259" key="6">
    <source>
        <dbReference type="PROSITE" id="PS50075"/>
    </source>
</evidence>
<dbReference type="Pfam" id="PF13193">
    <property type="entry name" value="AMP-binding_C"/>
    <property type="match status" value="5"/>
</dbReference>
<dbReference type="Pfam" id="PF00668">
    <property type="entry name" value="Condensation"/>
    <property type="match status" value="7"/>
</dbReference>
<dbReference type="NCBIfam" id="NF003417">
    <property type="entry name" value="PRK04813.1"/>
    <property type="match status" value="5"/>
</dbReference>
<dbReference type="UniPathway" id="UPA00011"/>
<dbReference type="InterPro" id="IPR010071">
    <property type="entry name" value="AA_adenyl_dom"/>
</dbReference>
<organism evidence="7 8">
    <name type="scientific">Williamsia marianensis</name>
    <dbReference type="NCBI Taxonomy" id="85044"/>
    <lineage>
        <taxon>Bacteria</taxon>
        <taxon>Bacillati</taxon>
        <taxon>Actinomycetota</taxon>
        <taxon>Actinomycetes</taxon>
        <taxon>Mycobacteriales</taxon>
        <taxon>Nocardiaceae</taxon>
        <taxon>Williamsia</taxon>
    </lineage>
</organism>
<dbReference type="InterPro" id="IPR036736">
    <property type="entry name" value="ACP-like_sf"/>
</dbReference>
<evidence type="ECO:0000313" key="7">
    <source>
        <dbReference type="EMBL" id="PHV65053.1"/>
    </source>
</evidence>
<evidence type="ECO:0000256" key="4">
    <source>
        <dbReference type="ARBA" id="ARBA00022737"/>
    </source>
</evidence>
<evidence type="ECO:0000256" key="3">
    <source>
        <dbReference type="ARBA" id="ARBA00022553"/>
    </source>
</evidence>